<name>A0ABR2X508_9FUNG</name>
<proteinExistence type="predicted"/>
<evidence type="ECO:0000313" key="2">
    <source>
        <dbReference type="Proteomes" id="UP001479436"/>
    </source>
</evidence>
<dbReference type="Proteomes" id="UP001479436">
    <property type="component" value="Unassembled WGS sequence"/>
</dbReference>
<protein>
    <submittedName>
        <fullName evidence="1">Uncharacterized protein</fullName>
    </submittedName>
</protein>
<organism evidence="1 2">
    <name type="scientific">Basidiobolus ranarum</name>
    <dbReference type="NCBI Taxonomy" id="34480"/>
    <lineage>
        <taxon>Eukaryota</taxon>
        <taxon>Fungi</taxon>
        <taxon>Fungi incertae sedis</taxon>
        <taxon>Zoopagomycota</taxon>
        <taxon>Entomophthoromycotina</taxon>
        <taxon>Basidiobolomycetes</taxon>
        <taxon>Basidiobolales</taxon>
        <taxon>Basidiobolaceae</taxon>
        <taxon>Basidiobolus</taxon>
    </lineage>
</organism>
<dbReference type="EMBL" id="JASJQH010000003">
    <property type="protein sequence ID" value="KAK9768840.1"/>
    <property type="molecule type" value="Genomic_DNA"/>
</dbReference>
<gene>
    <name evidence="1" type="ORF">K7432_000174</name>
</gene>
<reference evidence="1 2" key="1">
    <citation type="submission" date="2023-04" db="EMBL/GenBank/DDBJ databases">
        <title>Genome of Basidiobolus ranarum AG-B5.</title>
        <authorList>
            <person name="Stajich J.E."/>
            <person name="Carter-House D."/>
            <person name="Gryganskyi A."/>
        </authorList>
    </citation>
    <scope>NUCLEOTIDE SEQUENCE [LARGE SCALE GENOMIC DNA]</scope>
    <source>
        <strain evidence="1 2">AG-B5</strain>
    </source>
</reference>
<keyword evidence="2" id="KW-1185">Reference proteome</keyword>
<comment type="caution">
    <text evidence="1">The sequence shown here is derived from an EMBL/GenBank/DDBJ whole genome shotgun (WGS) entry which is preliminary data.</text>
</comment>
<accession>A0ABR2X508</accession>
<sequence>MNATTTLRFYSIMTPSRHRSKSIFAFSEIHSPLDKFYSTKRTIVAQHQYPKFRPAVGPTKTQDVDVMEECILHGQFLD</sequence>
<evidence type="ECO:0000313" key="1">
    <source>
        <dbReference type="EMBL" id="KAK9768840.1"/>
    </source>
</evidence>